<dbReference type="PANTHER" id="PTHR19303">
    <property type="entry name" value="TRANSPOSON"/>
    <property type="match status" value="1"/>
</dbReference>
<dbReference type="SMART" id="SM00674">
    <property type="entry name" value="CENPB"/>
    <property type="match status" value="1"/>
</dbReference>
<keyword evidence="5" id="KW-1185">Reference proteome</keyword>
<dbReference type="Pfam" id="PF03221">
    <property type="entry name" value="HTH_Tnp_Tc5"/>
    <property type="match status" value="1"/>
</dbReference>
<reference evidence="4" key="2">
    <citation type="submission" date="2020-05" db="UniProtKB">
        <authorList>
            <consortium name="EnsemblMetazoa"/>
        </authorList>
    </citation>
    <scope>IDENTIFICATION</scope>
    <source>
        <strain evidence="4">LVP_AGWG</strain>
    </source>
</reference>
<dbReference type="GO" id="GO:0005634">
    <property type="term" value="C:nucleus"/>
    <property type="evidence" value="ECO:0007669"/>
    <property type="project" value="UniProtKB-SubCell"/>
</dbReference>
<reference evidence="4 5" key="1">
    <citation type="submission" date="2017-06" db="EMBL/GenBank/DDBJ databases">
        <title>Aedes aegypti genome working group (AGWG) sequencing and assembly.</title>
        <authorList>
            <consortium name="Aedes aegypti Genome Working Group (AGWG)"/>
            <person name="Matthews B.J."/>
        </authorList>
    </citation>
    <scope>NUCLEOTIDE SEQUENCE [LARGE SCALE GENOMIC DNA]</scope>
    <source>
        <strain evidence="4 5">LVP_AGWG</strain>
    </source>
</reference>
<protein>
    <submittedName>
        <fullName evidence="4">Uncharacterized protein</fullName>
    </submittedName>
</protein>
<dbReference type="OrthoDB" id="10047184at2759"/>
<keyword evidence="2" id="KW-0238">DNA-binding</keyword>
<evidence type="ECO:0000313" key="4">
    <source>
        <dbReference type="EnsemblMetazoa" id="AAEL026413-PA"/>
    </source>
</evidence>
<evidence type="ECO:0000256" key="2">
    <source>
        <dbReference type="ARBA" id="ARBA00023125"/>
    </source>
</evidence>
<dbReference type="PANTHER" id="PTHR19303:SF73">
    <property type="entry name" value="PROTEIN PDC2"/>
    <property type="match status" value="1"/>
</dbReference>
<evidence type="ECO:0000256" key="3">
    <source>
        <dbReference type="ARBA" id="ARBA00023242"/>
    </source>
</evidence>
<dbReference type="InterPro" id="IPR004875">
    <property type="entry name" value="DDE_SF_endonuclease_dom"/>
</dbReference>
<dbReference type="InterPro" id="IPR009057">
    <property type="entry name" value="Homeodomain-like_sf"/>
</dbReference>
<dbReference type="Proteomes" id="UP000008820">
    <property type="component" value="Chromosome 3"/>
</dbReference>
<organism evidence="4 5">
    <name type="scientific">Aedes aegypti</name>
    <name type="common">Yellowfever mosquito</name>
    <name type="synonym">Culex aegypti</name>
    <dbReference type="NCBI Taxonomy" id="7159"/>
    <lineage>
        <taxon>Eukaryota</taxon>
        <taxon>Metazoa</taxon>
        <taxon>Ecdysozoa</taxon>
        <taxon>Arthropoda</taxon>
        <taxon>Hexapoda</taxon>
        <taxon>Insecta</taxon>
        <taxon>Pterygota</taxon>
        <taxon>Neoptera</taxon>
        <taxon>Endopterygota</taxon>
        <taxon>Diptera</taxon>
        <taxon>Nematocera</taxon>
        <taxon>Culicoidea</taxon>
        <taxon>Culicidae</taxon>
        <taxon>Culicinae</taxon>
        <taxon>Aedini</taxon>
        <taxon>Aedes</taxon>
        <taxon>Stegomyia</taxon>
    </lineage>
</organism>
<comment type="subcellular location">
    <subcellularLocation>
        <location evidence="1">Nucleus</location>
    </subcellularLocation>
</comment>
<dbReference type="InParanoid" id="A0A6I8TU28"/>
<accession>A0A6I8TU28</accession>
<dbReference type="SUPFAM" id="SSF46689">
    <property type="entry name" value="Homeodomain-like"/>
    <property type="match status" value="2"/>
</dbReference>
<dbReference type="EnsemblMetazoa" id="AAEL026413-RA">
    <property type="protein sequence ID" value="AAEL026413-PA"/>
    <property type="gene ID" value="AAEL026413"/>
</dbReference>
<gene>
    <name evidence="4" type="primary">110678123</name>
</gene>
<dbReference type="Pfam" id="PF03184">
    <property type="entry name" value="DDE_1"/>
    <property type="match status" value="1"/>
</dbReference>
<dbReference type="PROSITE" id="PS51253">
    <property type="entry name" value="HTH_CENPB"/>
    <property type="match status" value="1"/>
</dbReference>
<dbReference type="InterPro" id="IPR006600">
    <property type="entry name" value="HTH_CenpB_DNA-bd_dom"/>
</dbReference>
<keyword evidence="3" id="KW-0539">Nucleus</keyword>
<evidence type="ECO:0000313" key="5">
    <source>
        <dbReference type="Proteomes" id="UP000008820"/>
    </source>
</evidence>
<proteinExistence type="predicted"/>
<sequence length="270" mass="30787">MTRCACLVDGMDFFSAMKQVISCPEVVRSRSEAMEVFEKRKLNTLTLAQRVEIINRFELGMKVTEISKTYKIPQSTVSTIIRKKDKWLKQHESRGTPQAKRDKPLLDDKLEQSLVIFVRQARESRIPLSGAIICEKARQFATQLGVQNFKGSNGWLVKFLKRQKISFKKLCGESASVDTVMTDGWKEHTLPKIIEEYEAQNIFNADETGLFFKCLPDKTFALQTESCHGGKYSKQRLTVMCATNMDGSEKLPLFVIGKSQKPRCFKDISP</sequence>
<dbReference type="AlphaFoldDB" id="A0A6I8TU28"/>
<evidence type="ECO:0000256" key="1">
    <source>
        <dbReference type="ARBA" id="ARBA00004123"/>
    </source>
</evidence>
<dbReference type="InterPro" id="IPR007889">
    <property type="entry name" value="HTH_Psq"/>
</dbReference>
<name>A0A6I8TU28_AEDAE</name>
<dbReference type="Pfam" id="PF04218">
    <property type="entry name" value="CENP-B_N"/>
    <property type="match status" value="1"/>
</dbReference>
<dbReference type="InterPro" id="IPR050863">
    <property type="entry name" value="CenT-Element_Derived"/>
</dbReference>
<dbReference type="GO" id="GO:0003677">
    <property type="term" value="F:DNA binding"/>
    <property type="evidence" value="ECO:0007669"/>
    <property type="project" value="UniProtKB-KW"/>
</dbReference>
<dbReference type="Gene3D" id="1.10.10.60">
    <property type="entry name" value="Homeodomain-like"/>
    <property type="match status" value="2"/>
</dbReference>